<proteinExistence type="predicted"/>
<dbReference type="Proteomes" id="UP001142489">
    <property type="component" value="Unassembled WGS sequence"/>
</dbReference>
<dbReference type="Pfam" id="PF15046">
    <property type="entry name" value="DUF4532"/>
    <property type="match status" value="1"/>
</dbReference>
<sequence length="252" mass="29244">MSTWKERHFLCQEKRVSWPGFSPRPYHKLAIETPPHTDAKVKVCQKLRCSVEESALWHVWGYHTWLDVGRLPPIYRPRPDQPFDSNTWRWITAPRKESMAEPPVPPPSQLDGNTYIKFIEGEALFVDQRHKQRVLTRTRKEIKQCEQLKIRSECRAPPLDSLGNIISPKELKRYKHLLSGKSPASLCVQLQPVALPSKHCWNYPCPNLQPHYQEAAVKFSLKNSSPIYQDVMEKYQKLALSGSKIRPCTPVN</sequence>
<name>A0A9Q0XWF6_9SAUR</name>
<dbReference type="AlphaFoldDB" id="A0A9Q0XWF6"/>
<reference evidence="1" key="1">
    <citation type="journal article" date="2023" name="DNA Res.">
        <title>Chromosome-level genome assembly of Phrynocephalus forsythii using third-generation DNA sequencing and Hi-C analysis.</title>
        <authorList>
            <person name="Qi Y."/>
            <person name="Zhao W."/>
            <person name="Zhao Y."/>
            <person name="Niu C."/>
            <person name="Cao S."/>
            <person name="Zhang Y."/>
        </authorList>
    </citation>
    <scope>NUCLEOTIDE SEQUENCE</scope>
    <source>
        <tissue evidence="1">Muscle</tissue>
    </source>
</reference>
<dbReference type="EMBL" id="JAPFRF010000006">
    <property type="protein sequence ID" value="KAJ7330039.1"/>
    <property type="molecule type" value="Genomic_DNA"/>
</dbReference>
<organism evidence="1 2">
    <name type="scientific">Phrynocephalus forsythii</name>
    <dbReference type="NCBI Taxonomy" id="171643"/>
    <lineage>
        <taxon>Eukaryota</taxon>
        <taxon>Metazoa</taxon>
        <taxon>Chordata</taxon>
        <taxon>Craniata</taxon>
        <taxon>Vertebrata</taxon>
        <taxon>Euteleostomi</taxon>
        <taxon>Lepidosauria</taxon>
        <taxon>Squamata</taxon>
        <taxon>Bifurcata</taxon>
        <taxon>Unidentata</taxon>
        <taxon>Episquamata</taxon>
        <taxon>Toxicofera</taxon>
        <taxon>Iguania</taxon>
        <taxon>Acrodonta</taxon>
        <taxon>Agamidae</taxon>
        <taxon>Agaminae</taxon>
        <taxon>Phrynocephalus</taxon>
    </lineage>
</organism>
<evidence type="ECO:0008006" key="3">
    <source>
        <dbReference type="Google" id="ProtNLM"/>
    </source>
</evidence>
<evidence type="ECO:0000313" key="1">
    <source>
        <dbReference type="EMBL" id="KAJ7330039.1"/>
    </source>
</evidence>
<dbReference type="PANTHER" id="PTHR35156:SF1">
    <property type="entry name" value="TESTIS-EXPRESSED PROTEIN 52"/>
    <property type="match status" value="1"/>
</dbReference>
<keyword evidence="2" id="KW-1185">Reference proteome</keyword>
<dbReference type="OrthoDB" id="10017413at2759"/>
<evidence type="ECO:0000313" key="2">
    <source>
        <dbReference type="Proteomes" id="UP001142489"/>
    </source>
</evidence>
<comment type="caution">
    <text evidence="1">The sequence shown here is derived from an EMBL/GenBank/DDBJ whole genome shotgun (WGS) entry which is preliminary data.</text>
</comment>
<accession>A0A9Q0XWF6</accession>
<protein>
    <recommendedName>
        <fullName evidence="3">Testis-expressed protein 52</fullName>
    </recommendedName>
</protein>
<dbReference type="PANTHER" id="PTHR35156">
    <property type="entry name" value="TESTIS-EXPRESSED PROTEIN 52"/>
    <property type="match status" value="1"/>
</dbReference>
<gene>
    <name evidence="1" type="ORF">JRQ81_016213</name>
</gene>
<dbReference type="InterPro" id="IPR029206">
    <property type="entry name" value="DUF4532"/>
</dbReference>